<dbReference type="InterPro" id="IPR010138">
    <property type="entry name" value="UDP-diacylglucosamine_Hdrlase"/>
</dbReference>
<dbReference type="InterPro" id="IPR029052">
    <property type="entry name" value="Metallo-depent_PP-like"/>
</dbReference>
<dbReference type="GO" id="GO:0008758">
    <property type="term" value="F:UDP-2,3-diacylglucosamine hydrolase activity"/>
    <property type="evidence" value="ECO:0007669"/>
    <property type="project" value="UniProtKB-UniRule"/>
</dbReference>
<dbReference type="InterPro" id="IPR043461">
    <property type="entry name" value="LpxH-like"/>
</dbReference>
<dbReference type="EMBL" id="JACNFK010000019">
    <property type="protein sequence ID" value="MBC8519223.1"/>
    <property type="molecule type" value="Genomic_DNA"/>
</dbReference>
<protein>
    <recommendedName>
        <fullName evidence="10">UDP-2,3-diacylglucosamine hydrolase</fullName>
        <ecNumber evidence="10">3.6.1.54</ecNumber>
    </recommendedName>
    <alternativeName>
        <fullName evidence="10">UDP-2,3-diacylglucosamine diphosphatase</fullName>
    </alternativeName>
</protein>
<evidence type="ECO:0000256" key="2">
    <source>
        <dbReference type="ARBA" id="ARBA00022516"/>
    </source>
</evidence>
<keyword evidence="6 10" id="KW-0378">Hydrolase</keyword>
<keyword evidence="4 10" id="KW-0441">Lipid A biosynthesis</keyword>
<comment type="subcellular location">
    <subcellularLocation>
        <location evidence="10">Cell inner membrane</location>
        <topology evidence="10">Peripheral membrane protein</topology>
        <orientation evidence="10">Cytoplasmic side</orientation>
    </subcellularLocation>
</comment>
<dbReference type="PANTHER" id="PTHR34990">
    <property type="entry name" value="UDP-2,3-DIACYLGLUCOSAMINE HYDROLASE-RELATED"/>
    <property type="match status" value="1"/>
</dbReference>
<dbReference type="Pfam" id="PF00149">
    <property type="entry name" value="Metallophos"/>
    <property type="match status" value="1"/>
</dbReference>
<feature type="binding site" evidence="10">
    <location>
        <position position="197"/>
    </location>
    <ligand>
        <name>Mn(2+)</name>
        <dbReference type="ChEBI" id="CHEBI:29035"/>
        <label>1</label>
    </ligand>
</feature>
<feature type="binding site" evidence="10">
    <location>
        <position position="41"/>
    </location>
    <ligand>
        <name>Mn(2+)</name>
        <dbReference type="ChEBI" id="CHEBI:29035"/>
        <label>1</label>
    </ligand>
</feature>
<keyword evidence="5 10" id="KW-0479">Metal-binding</keyword>
<feature type="binding site" evidence="10">
    <location>
        <begin position="79"/>
        <end position="80"/>
    </location>
    <ligand>
        <name>substrate</name>
    </ligand>
</feature>
<dbReference type="HAMAP" id="MF_00575">
    <property type="entry name" value="LpxH"/>
    <property type="match status" value="1"/>
</dbReference>
<feature type="binding site" evidence="10">
    <location>
        <position position="79"/>
    </location>
    <ligand>
        <name>Mn(2+)</name>
        <dbReference type="ChEBI" id="CHEBI:29035"/>
        <label>2</label>
    </ligand>
</feature>
<accession>A0A8J6P6U2</accession>
<evidence type="ECO:0000256" key="10">
    <source>
        <dbReference type="HAMAP-Rule" id="MF_00575"/>
    </source>
</evidence>
<evidence type="ECO:0000256" key="6">
    <source>
        <dbReference type="ARBA" id="ARBA00022801"/>
    </source>
</evidence>
<comment type="function">
    <text evidence="10">Hydrolyzes the pyrophosphate bond of UDP-2,3-diacylglucosamine to yield 2,3-diacylglucosamine 1-phosphate (lipid X) and UMP by catalyzing the attack of water at the alpha-P atom. Involved in the biosynthesis of lipid A, a phosphorylated glycolipid that anchors the lipopolysaccharide to the outer membrane of the cell.</text>
</comment>
<evidence type="ECO:0000256" key="4">
    <source>
        <dbReference type="ARBA" id="ARBA00022556"/>
    </source>
</evidence>
<dbReference type="PANTHER" id="PTHR34990:SF1">
    <property type="entry name" value="UDP-2,3-DIACYLGLUCOSAMINE HYDROLASE"/>
    <property type="match status" value="1"/>
</dbReference>
<reference evidence="12 13" key="1">
    <citation type="submission" date="2020-08" db="EMBL/GenBank/DDBJ databases">
        <title>Bridging the membrane lipid divide: bacteria of the FCB group superphylum have the potential to synthesize archaeal ether lipids.</title>
        <authorList>
            <person name="Villanueva L."/>
            <person name="Von Meijenfeldt F.A.B."/>
            <person name="Westbye A.B."/>
            <person name="Yadav S."/>
            <person name="Hopmans E.C."/>
            <person name="Dutilh B.E."/>
            <person name="Sinninghe Damste J.S."/>
        </authorList>
    </citation>
    <scope>NUCLEOTIDE SEQUENCE [LARGE SCALE GENOMIC DNA]</scope>
    <source>
        <strain evidence="12">NIOZ-UU100</strain>
    </source>
</reference>
<evidence type="ECO:0000256" key="1">
    <source>
        <dbReference type="ARBA" id="ARBA00022475"/>
    </source>
</evidence>
<dbReference type="CDD" id="cd07398">
    <property type="entry name" value="MPP_YbbF-LpxH"/>
    <property type="match status" value="1"/>
</dbReference>
<dbReference type="UniPathway" id="UPA00359">
    <property type="reaction ID" value="UER00480"/>
</dbReference>
<keyword evidence="3 10" id="KW-0997">Cell inner membrane</keyword>
<dbReference type="GO" id="GO:0019897">
    <property type="term" value="C:extrinsic component of plasma membrane"/>
    <property type="evidence" value="ECO:0007669"/>
    <property type="project" value="UniProtKB-UniRule"/>
</dbReference>
<dbReference type="GO" id="GO:0005737">
    <property type="term" value="C:cytoplasm"/>
    <property type="evidence" value="ECO:0007669"/>
    <property type="project" value="InterPro"/>
</dbReference>
<evidence type="ECO:0000256" key="5">
    <source>
        <dbReference type="ARBA" id="ARBA00022723"/>
    </source>
</evidence>
<feature type="binding site" evidence="10">
    <location>
        <position position="160"/>
    </location>
    <ligand>
        <name>substrate</name>
    </ligand>
</feature>
<sequence>MSTCFIADLHLSASQPETVERFLHFLESDASRHDALYILGDLFEIWLGDDLSAPESESILQALHGVTSSGTPIYIQHGNRDFLLGERFEQQSGCKLISDPYLLETDGSRILLMHGDQLCIDDTSYQRYRNFIRNPLIQWIMLHLPISIRTRIGQKLRARSDYDKGEKTQEIMDVTKSEVIHTMSRWKSHTLIHGHTHRPAIHHLEPDGEPAIRIVLGDWESENNVVIYSNGKFIQQSI</sequence>
<evidence type="ECO:0000259" key="11">
    <source>
        <dbReference type="Pfam" id="PF00149"/>
    </source>
</evidence>
<keyword evidence="1 10" id="KW-1003">Cell membrane</keyword>
<dbReference type="Gene3D" id="3.60.21.10">
    <property type="match status" value="1"/>
</dbReference>
<evidence type="ECO:0000256" key="8">
    <source>
        <dbReference type="ARBA" id="ARBA00023136"/>
    </source>
</evidence>
<feature type="binding site" evidence="10">
    <location>
        <position position="10"/>
    </location>
    <ligand>
        <name>Mn(2+)</name>
        <dbReference type="ChEBI" id="CHEBI:29035"/>
        <label>1</label>
    </ligand>
</feature>
<dbReference type="EC" id="3.6.1.54" evidence="10"/>
<dbReference type="AlphaFoldDB" id="A0A8J6P6U2"/>
<organism evidence="12 13">
    <name type="scientific">Candidatus Thiopontia autotrophica</name>
    <dbReference type="NCBI Taxonomy" id="2841688"/>
    <lineage>
        <taxon>Bacteria</taxon>
        <taxon>Pseudomonadati</taxon>
        <taxon>Pseudomonadota</taxon>
        <taxon>Gammaproteobacteria</taxon>
        <taxon>Candidatus Thiopontia</taxon>
    </lineage>
</organism>
<comment type="cofactor">
    <cofactor evidence="10">
        <name>Mn(2+)</name>
        <dbReference type="ChEBI" id="CHEBI:29035"/>
    </cofactor>
    <text evidence="10">Binds 2 Mn(2+) ions per subunit in a binuclear metal center.</text>
</comment>
<comment type="pathway">
    <text evidence="10">Glycolipid biosynthesis; lipid IV(A) biosynthesis; lipid IV(A) from (3R)-3-hydroxytetradecanoyl-[acyl-carrier-protein] and UDP-N-acetyl-alpha-D-glucosamine: step 4/6.</text>
</comment>
<feature type="binding site" evidence="10">
    <location>
        <position position="167"/>
    </location>
    <ligand>
        <name>substrate</name>
    </ligand>
</feature>
<evidence type="ECO:0000256" key="3">
    <source>
        <dbReference type="ARBA" id="ARBA00022519"/>
    </source>
</evidence>
<comment type="similarity">
    <text evidence="10">Belongs to the LpxH family.</text>
</comment>
<gene>
    <name evidence="10" type="primary">lpxH</name>
    <name evidence="12" type="ORF">H8D24_02290</name>
</gene>
<dbReference type="GO" id="GO:0009245">
    <property type="term" value="P:lipid A biosynthetic process"/>
    <property type="evidence" value="ECO:0007669"/>
    <property type="project" value="UniProtKB-UniRule"/>
</dbReference>
<feature type="binding site" evidence="10">
    <location>
        <position position="195"/>
    </location>
    <ligand>
        <name>Mn(2+)</name>
        <dbReference type="ChEBI" id="CHEBI:29035"/>
        <label>2</label>
    </ligand>
</feature>
<feature type="binding site" evidence="10">
    <location>
        <position position="41"/>
    </location>
    <ligand>
        <name>Mn(2+)</name>
        <dbReference type="ChEBI" id="CHEBI:29035"/>
        <label>2</label>
    </ligand>
</feature>
<keyword evidence="7 10" id="KW-0443">Lipid metabolism</keyword>
<feature type="binding site" evidence="10">
    <location>
        <position position="8"/>
    </location>
    <ligand>
        <name>Mn(2+)</name>
        <dbReference type="ChEBI" id="CHEBI:29035"/>
        <label>1</label>
    </ligand>
</feature>
<evidence type="ECO:0000313" key="13">
    <source>
        <dbReference type="Proteomes" id="UP000654401"/>
    </source>
</evidence>
<keyword evidence="8 10" id="KW-0472">Membrane</keyword>
<dbReference type="InterPro" id="IPR004843">
    <property type="entry name" value="Calcineurin-like_PHP"/>
</dbReference>
<dbReference type="SUPFAM" id="SSF56300">
    <property type="entry name" value="Metallo-dependent phosphatases"/>
    <property type="match status" value="1"/>
</dbReference>
<feature type="domain" description="Calcineurin-like phosphoesterase" evidence="11">
    <location>
        <begin position="2"/>
        <end position="199"/>
    </location>
</feature>
<feature type="binding site" evidence="10">
    <location>
        <position position="114"/>
    </location>
    <ligand>
        <name>Mn(2+)</name>
        <dbReference type="ChEBI" id="CHEBI:29035"/>
        <label>2</label>
    </ligand>
</feature>
<dbReference type="GO" id="GO:0030145">
    <property type="term" value="F:manganese ion binding"/>
    <property type="evidence" value="ECO:0007669"/>
    <property type="project" value="UniProtKB-UniRule"/>
</dbReference>
<evidence type="ECO:0000256" key="7">
    <source>
        <dbReference type="ARBA" id="ARBA00023098"/>
    </source>
</evidence>
<feature type="binding site" evidence="10">
    <location>
        <position position="122"/>
    </location>
    <ligand>
        <name>substrate</name>
    </ligand>
</feature>
<comment type="caution">
    <text evidence="12">The sequence shown here is derived from an EMBL/GenBank/DDBJ whole genome shotgun (WGS) entry which is preliminary data.</text>
</comment>
<dbReference type="NCBIfam" id="TIGR01854">
    <property type="entry name" value="lipid_A_lpxH"/>
    <property type="match status" value="1"/>
</dbReference>
<evidence type="ECO:0000256" key="9">
    <source>
        <dbReference type="ARBA" id="ARBA00023211"/>
    </source>
</evidence>
<feature type="binding site" evidence="10">
    <location>
        <position position="164"/>
    </location>
    <ligand>
        <name>substrate</name>
    </ligand>
</feature>
<dbReference type="Proteomes" id="UP000654401">
    <property type="component" value="Unassembled WGS sequence"/>
</dbReference>
<evidence type="ECO:0000313" key="12">
    <source>
        <dbReference type="EMBL" id="MBC8519223.1"/>
    </source>
</evidence>
<feature type="binding site" evidence="10">
    <location>
        <position position="195"/>
    </location>
    <ligand>
        <name>substrate</name>
    </ligand>
</feature>
<keyword evidence="9 10" id="KW-0464">Manganese</keyword>
<comment type="catalytic activity">
    <reaction evidence="10">
        <text>UDP-2-N,3-O-bis[(3R)-3-hydroxytetradecanoyl]-alpha-D-glucosamine + H2O = 2-N,3-O-bis[(3R)-3-hydroxytetradecanoyl]-alpha-D-glucosaminyl 1-phosphate + UMP + 2 H(+)</text>
        <dbReference type="Rhea" id="RHEA:25213"/>
        <dbReference type="ChEBI" id="CHEBI:15377"/>
        <dbReference type="ChEBI" id="CHEBI:15378"/>
        <dbReference type="ChEBI" id="CHEBI:57865"/>
        <dbReference type="ChEBI" id="CHEBI:57957"/>
        <dbReference type="ChEBI" id="CHEBI:78847"/>
        <dbReference type="EC" id="3.6.1.54"/>
    </reaction>
</comment>
<keyword evidence="2 10" id="KW-0444">Lipid biosynthesis</keyword>
<proteinExistence type="inferred from homology"/>
<dbReference type="NCBIfam" id="NF003743">
    <property type="entry name" value="PRK05340.1"/>
    <property type="match status" value="1"/>
</dbReference>
<name>A0A8J6P6U2_9GAMM</name>